<sequence>MNRRSLRQRPRISYYEPEEPSLDEYIYCDQCTDFVYEYCAIHGPLLVIPDDKIYDRNGKRSHVVDAADGNRSNWMRYVNCARNWREQNLLAYQYQGQLYYRTIKIIPRFTELLVFYGSEFANTLHINLSKYNAPPGYAQKFGAPAAKKPKQDLQNEKQEITKSSELKKNEEKLNNSSEFKPTSKSEKSISYSEKDEPNSNTVGVIEDIPQHFEPNPKWPAGINGCARGVKT</sequence>
<dbReference type="Gene3D" id="2.170.270.10">
    <property type="entry name" value="SET domain"/>
    <property type="match status" value="1"/>
</dbReference>
<protein>
    <recommendedName>
        <fullName evidence="2">SET domain-containing protein</fullName>
    </recommendedName>
</protein>
<comment type="caution">
    <text evidence="3">The sequence shown here is derived from an EMBL/GenBank/DDBJ whole genome shotgun (WGS) entry which is preliminary data.</text>
</comment>
<reference evidence="3" key="1">
    <citation type="submission" date="2017-09" db="EMBL/GenBank/DDBJ databases">
        <title>Contemporary evolution of a Lepidopteran species, Heliothis virescens, in response to modern agricultural practices.</title>
        <authorList>
            <person name="Fritz M.L."/>
            <person name="Deyonke A.M."/>
            <person name="Papanicolaou A."/>
            <person name="Micinski S."/>
            <person name="Westbrook J."/>
            <person name="Gould F."/>
        </authorList>
    </citation>
    <scope>NUCLEOTIDE SEQUENCE [LARGE SCALE GENOMIC DNA]</scope>
    <source>
        <strain evidence="3">HvINT-</strain>
        <tissue evidence="3">Whole body</tissue>
    </source>
</reference>
<feature type="region of interest" description="Disordered" evidence="1">
    <location>
        <begin position="140"/>
        <end position="231"/>
    </location>
</feature>
<feature type="compositionally biased region" description="Basic and acidic residues" evidence="1">
    <location>
        <begin position="181"/>
        <end position="197"/>
    </location>
</feature>
<feature type="compositionally biased region" description="Basic and acidic residues" evidence="1">
    <location>
        <begin position="149"/>
        <end position="173"/>
    </location>
</feature>
<name>A0A2A4K8Q5_HELVI</name>
<accession>A0A2A4K8Q5</accession>
<proteinExistence type="predicted"/>
<dbReference type="STRING" id="7102.A0A2A4K8Q5"/>
<dbReference type="InterPro" id="IPR001214">
    <property type="entry name" value="SET_dom"/>
</dbReference>
<evidence type="ECO:0000256" key="1">
    <source>
        <dbReference type="SAM" id="MobiDB-lite"/>
    </source>
</evidence>
<dbReference type="Pfam" id="PF21549">
    <property type="entry name" value="PRDM2_PR"/>
    <property type="match status" value="1"/>
</dbReference>
<feature type="domain" description="SET" evidence="2">
    <location>
        <begin position="10"/>
        <end position="117"/>
    </location>
</feature>
<dbReference type="InterPro" id="IPR046341">
    <property type="entry name" value="SET_dom_sf"/>
</dbReference>
<dbReference type="GO" id="GO:0008276">
    <property type="term" value="F:protein methyltransferase activity"/>
    <property type="evidence" value="ECO:0007669"/>
    <property type="project" value="UniProtKB-ARBA"/>
</dbReference>
<gene>
    <name evidence="3" type="ORF">B5V51_5854</name>
</gene>
<dbReference type="EMBL" id="NWSH01000027">
    <property type="protein sequence ID" value="PCG80591.1"/>
    <property type="molecule type" value="Genomic_DNA"/>
</dbReference>
<dbReference type="GO" id="GO:0008170">
    <property type="term" value="F:N-methyltransferase activity"/>
    <property type="evidence" value="ECO:0007669"/>
    <property type="project" value="UniProtKB-ARBA"/>
</dbReference>
<dbReference type="AlphaFoldDB" id="A0A2A4K8Q5"/>
<evidence type="ECO:0000259" key="2">
    <source>
        <dbReference type="PROSITE" id="PS50280"/>
    </source>
</evidence>
<dbReference type="GO" id="GO:0008757">
    <property type="term" value="F:S-adenosylmethionine-dependent methyltransferase activity"/>
    <property type="evidence" value="ECO:0007669"/>
    <property type="project" value="UniProtKB-ARBA"/>
</dbReference>
<evidence type="ECO:0000313" key="3">
    <source>
        <dbReference type="EMBL" id="PCG80591.1"/>
    </source>
</evidence>
<dbReference type="PROSITE" id="PS50280">
    <property type="entry name" value="SET"/>
    <property type="match status" value="1"/>
</dbReference>
<organism evidence="3">
    <name type="scientific">Heliothis virescens</name>
    <name type="common">Tobacco budworm moth</name>
    <dbReference type="NCBI Taxonomy" id="7102"/>
    <lineage>
        <taxon>Eukaryota</taxon>
        <taxon>Metazoa</taxon>
        <taxon>Ecdysozoa</taxon>
        <taxon>Arthropoda</taxon>
        <taxon>Hexapoda</taxon>
        <taxon>Insecta</taxon>
        <taxon>Pterygota</taxon>
        <taxon>Neoptera</taxon>
        <taxon>Endopterygota</taxon>
        <taxon>Lepidoptera</taxon>
        <taxon>Glossata</taxon>
        <taxon>Ditrysia</taxon>
        <taxon>Noctuoidea</taxon>
        <taxon>Noctuidae</taxon>
        <taxon>Heliothinae</taxon>
        <taxon>Heliothis</taxon>
    </lineage>
</organism>